<comment type="caution">
    <text evidence="1">The sequence shown here is derived from an EMBL/GenBank/DDBJ whole genome shotgun (WGS) entry which is preliminary data.</text>
</comment>
<protein>
    <submittedName>
        <fullName evidence="1">Uncharacterized protein</fullName>
    </submittedName>
</protein>
<keyword evidence="2" id="KW-1185">Reference proteome</keyword>
<sequence>MKKGHIARFIEKGTSNSSAPDPLQQPPPALTSSRKTSKTSSNNSIHKGELSLFNFCKL</sequence>
<proteinExistence type="predicted"/>
<reference evidence="1 2" key="1">
    <citation type="journal article" date="2022" name="Plant J.">
        <title>Chromosome-level genome of Camellia lanceoleosa provides a valuable resource for understanding genome evolution and self-incompatibility.</title>
        <authorList>
            <person name="Gong W."/>
            <person name="Xiao S."/>
            <person name="Wang L."/>
            <person name="Liao Z."/>
            <person name="Chang Y."/>
            <person name="Mo W."/>
            <person name="Hu G."/>
            <person name="Li W."/>
            <person name="Zhao G."/>
            <person name="Zhu H."/>
            <person name="Hu X."/>
            <person name="Ji K."/>
            <person name="Xiang X."/>
            <person name="Song Q."/>
            <person name="Yuan D."/>
            <person name="Jin S."/>
            <person name="Zhang L."/>
        </authorList>
    </citation>
    <scope>NUCLEOTIDE SEQUENCE [LARGE SCALE GENOMIC DNA]</scope>
    <source>
        <strain evidence="1">SQ_2022a</strain>
    </source>
</reference>
<accession>A0ACC0GNF5</accession>
<dbReference type="EMBL" id="CM045766">
    <property type="protein sequence ID" value="KAI8002718.1"/>
    <property type="molecule type" value="Genomic_DNA"/>
</dbReference>
<gene>
    <name evidence="1" type="ORF">LOK49_LG08G02838</name>
</gene>
<evidence type="ECO:0000313" key="1">
    <source>
        <dbReference type="EMBL" id="KAI8002718.1"/>
    </source>
</evidence>
<dbReference type="Proteomes" id="UP001060215">
    <property type="component" value="Chromosome 9"/>
</dbReference>
<name>A0ACC0GNF5_9ERIC</name>
<organism evidence="1 2">
    <name type="scientific">Camellia lanceoleosa</name>
    <dbReference type="NCBI Taxonomy" id="1840588"/>
    <lineage>
        <taxon>Eukaryota</taxon>
        <taxon>Viridiplantae</taxon>
        <taxon>Streptophyta</taxon>
        <taxon>Embryophyta</taxon>
        <taxon>Tracheophyta</taxon>
        <taxon>Spermatophyta</taxon>
        <taxon>Magnoliopsida</taxon>
        <taxon>eudicotyledons</taxon>
        <taxon>Gunneridae</taxon>
        <taxon>Pentapetalae</taxon>
        <taxon>asterids</taxon>
        <taxon>Ericales</taxon>
        <taxon>Theaceae</taxon>
        <taxon>Camellia</taxon>
    </lineage>
</organism>
<evidence type="ECO:0000313" key="2">
    <source>
        <dbReference type="Proteomes" id="UP001060215"/>
    </source>
</evidence>